<dbReference type="Pfam" id="PF13191">
    <property type="entry name" value="AAA_16"/>
    <property type="match status" value="1"/>
</dbReference>
<evidence type="ECO:0000256" key="1">
    <source>
        <dbReference type="ARBA" id="ARBA00022741"/>
    </source>
</evidence>
<dbReference type="GO" id="GO:0005737">
    <property type="term" value="C:cytoplasm"/>
    <property type="evidence" value="ECO:0007669"/>
    <property type="project" value="TreeGrafter"/>
</dbReference>
<dbReference type="Gene3D" id="3.30.70.1230">
    <property type="entry name" value="Nucleotide cyclase"/>
    <property type="match status" value="1"/>
</dbReference>
<dbReference type="Pfam" id="PF00211">
    <property type="entry name" value="Guanylate_cyc"/>
    <property type="match status" value="1"/>
</dbReference>
<dbReference type="Gene3D" id="1.25.40.10">
    <property type="entry name" value="Tetratricopeptide repeat domain"/>
    <property type="match status" value="3"/>
</dbReference>
<dbReference type="CDD" id="cd07302">
    <property type="entry name" value="CHD"/>
    <property type="match status" value="1"/>
</dbReference>
<dbReference type="Gene3D" id="3.40.50.300">
    <property type="entry name" value="P-loop containing nucleotide triphosphate hydrolases"/>
    <property type="match status" value="1"/>
</dbReference>
<keyword evidence="1" id="KW-0547">Nucleotide-binding</keyword>
<sequence length="1185" mass="135051">MNCPKCGFKNPDGARFCNQCGAQLQMIAPRRDRGQRRRVAVLFSDISGFTPLSESLDPEEVRDLIDACLQRLAGVIYQYDGYIDKFIGDCIMALFGAPVTHEDDPLRAVIAALEQMKEIKKFNREKNLDLSLSIGINYGLVATGDLGRPGEYTVMGDVVNLAQRLQYAAPRGRIYASEEIFENTKNEINYKKLKKIRVKGKRELITVYEPQGVKRHYSLRRIKELPLIGRSDELRHLLKIFAEARAGRGGVVSVVGEAGIGKSKLTFEFKKQIKNHACILEGRGIEYLHASPYLVLKELTKELLGVKPDDSKEAAARKLTGFIKKTDPASLKKTTIFLKYFLDMSLNRADYNRFESMRARDRIRMINEALISFFIAVSRNKPLVMIFEDCHWIDSETVNFMRRFAKEIVDKKIMVLALFRPEFNIGKGISRLAHYSRINLGPLPEKDAVILVHNLLQCRRIDEKLVKLLMKKSNRIPFYIHELTNNLVAGDAITVSDGVAYLKRGKESAVPRTLDELVMAKIDRLNTELRTIVDIASVIGDEFSTRVLNTMLELDQRLTNDLALLVQKGIIRVLKQGEAGTSDKETYTFSHSLMREAVYQSLLKQTRKEYHKQIGYAIELVYSENLREYYDTLANHFLLGGVKEKAVEYLEKAGDRKRELYLNEEAISLYTQSLGLLDKSEKLRSARIYEKLGNIYELIGEYDSARQAYRTMARSAGKELLWKVKASVATAKLDISRGLFDEAVDLLNRAGKALKRLRKPGVDAKIELANILRIECWVYRIKGRVNKAEEKGLEAIAILKSIKHLEGEKGYNAKHVLLLAHHALAIVYSFKGEYDRAIHLLEEALIIAEDLGNRRALGDAYNNLGTIYRTQGRFEQAINAFSNKLEISRELGDKSGIGIAYCNLGNVYENKGEYEKAINFHNDYLKISEELGNKHGIGQAAHNLGVAYWKKGEYGRAIKSLEKSLRISEELGDKRMVSLTLEALGEVYASRFEFPKAVKLFNGCLRMSRKLGDKWSVGSASYHLGYIYTRISELRKAEKYLSTAKDIFEKIGNKVAIGNTYTAFSELRIQQNRFEEALHFANAALKLAEETNSTEMKITALKNTALVYDMKDSAVFRKRSRQLFKKAVTIARKLNNKRLLADLYYDYAAVLKRGDKKVDKKSGDRYYRQALKYYQQLKIKRKKRF</sequence>
<evidence type="ECO:0000313" key="5">
    <source>
        <dbReference type="EMBL" id="HEC78355.1"/>
    </source>
</evidence>
<dbReference type="GO" id="GO:0035556">
    <property type="term" value="P:intracellular signal transduction"/>
    <property type="evidence" value="ECO:0007669"/>
    <property type="project" value="InterPro"/>
</dbReference>
<reference evidence="5" key="1">
    <citation type="journal article" date="2020" name="mSystems">
        <title>Genome- and Community-Level Interaction Insights into Carbon Utilization and Element Cycling Functions of Hydrothermarchaeota in Hydrothermal Sediment.</title>
        <authorList>
            <person name="Zhou Z."/>
            <person name="Liu Y."/>
            <person name="Xu W."/>
            <person name="Pan J."/>
            <person name="Luo Z.H."/>
            <person name="Li M."/>
        </authorList>
    </citation>
    <scope>NUCLEOTIDE SEQUENCE</scope>
    <source>
        <strain evidence="5">HyVt-388</strain>
    </source>
</reference>
<dbReference type="PANTHER" id="PTHR16305">
    <property type="entry name" value="TESTICULAR SOLUBLE ADENYLYL CYCLASE"/>
    <property type="match status" value="1"/>
</dbReference>
<dbReference type="SUPFAM" id="SSF55073">
    <property type="entry name" value="Nucleotide cyclase"/>
    <property type="match status" value="1"/>
</dbReference>
<dbReference type="Pfam" id="PF13240">
    <property type="entry name" value="Zn_Ribbon_1"/>
    <property type="match status" value="1"/>
</dbReference>
<dbReference type="Proteomes" id="UP000885826">
    <property type="component" value="Unassembled WGS sequence"/>
</dbReference>
<feature type="domain" description="Guanylate cyclase" evidence="4">
    <location>
        <begin position="40"/>
        <end position="166"/>
    </location>
</feature>
<protein>
    <submittedName>
        <fullName evidence="5">Tetratricopeptide repeat protein</fullName>
    </submittedName>
</protein>
<accession>A0A9C9JZX5</accession>
<dbReference type="PROSITE" id="PS50005">
    <property type="entry name" value="TPR"/>
    <property type="match status" value="3"/>
</dbReference>
<dbReference type="InterPro" id="IPR019734">
    <property type="entry name" value="TPR_rpt"/>
</dbReference>
<dbReference type="SMART" id="SM00028">
    <property type="entry name" value="TPR"/>
    <property type="match status" value="8"/>
</dbReference>
<dbReference type="InterPro" id="IPR029787">
    <property type="entry name" value="Nucleotide_cyclase"/>
</dbReference>
<keyword evidence="2" id="KW-0067">ATP-binding</keyword>
<dbReference type="GO" id="GO:0005524">
    <property type="term" value="F:ATP binding"/>
    <property type="evidence" value="ECO:0007669"/>
    <property type="project" value="UniProtKB-KW"/>
</dbReference>
<dbReference type="InterPro" id="IPR026870">
    <property type="entry name" value="Zinc_ribbon_dom"/>
</dbReference>
<feature type="repeat" description="TPR" evidence="3">
    <location>
        <begin position="938"/>
        <end position="971"/>
    </location>
</feature>
<dbReference type="InterPro" id="IPR027417">
    <property type="entry name" value="P-loop_NTPase"/>
</dbReference>
<dbReference type="Pfam" id="PF13181">
    <property type="entry name" value="TPR_8"/>
    <property type="match status" value="1"/>
</dbReference>
<dbReference type="InterPro" id="IPR001054">
    <property type="entry name" value="A/G_cyclase"/>
</dbReference>
<evidence type="ECO:0000313" key="6">
    <source>
        <dbReference type="Proteomes" id="UP000885826"/>
    </source>
</evidence>
<dbReference type="Pfam" id="PF13176">
    <property type="entry name" value="TPR_7"/>
    <property type="match status" value="1"/>
</dbReference>
<dbReference type="GO" id="GO:0009190">
    <property type="term" value="P:cyclic nucleotide biosynthetic process"/>
    <property type="evidence" value="ECO:0007669"/>
    <property type="project" value="InterPro"/>
</dbReference>
<feature type="repeat" description="TPR" evidence="3">
    <location>
        <begin position="898"/>
        <end position="931"/>
    </location>
</feature>
<comment type="caution">
    <text evidence="5">The sequence shown here is derived from an EMBL/GenBank/DDBJ whole genome shotgun (WGS) entry which is preliminary data.</text>
</comment>
<evidence type="ECO:0000259" key="4">
    <source>
        <dbReference type="PROSITE" id="PS50125"/>
    </source>
</evidence>
<organism evidence="5 6">
    <name type="scientific">candidate division WOR-3 bacterium</name>
    <dbReference type="NCBI Taxonomy" id="2052148"/>
    <lineage>
        <taxon>Bacteria</taxon>
        <taxon>Bacteria division WOR-3</taxon>
    </lineage>
</organism>
<gene>
    <name evidence="5" type="ORF">ENI34_04330</name>
</gene>
<dbReference type="GO" id="GO:0004016">
    <property type="term" value="F:adenylate cyclase activity"/>
    <property type="evidence" value="ECO:0007669"/>
    <property type="project" value="UniProtKB-ARBA"/>
</dbReference>
<feature type="repeat" description="TPR" evidence="3">
    <location>
        <begin position="858"/>
        <end position="891"/>
    </location>
</feature>
<dbReference type="PROSITE" id="PS50293">
    <property type="entry name" value="TPR_REGION"/>
    <property type="match status" value="1"/>
</dbReference>
<proteinExistence type="predicted"/>
<dbReference type="EMBL" id="DRIG01000045">
    <property type="protein sequence ID" value="HEC78355.1"/>
    <property type="molecule type" value="Genomic_DNA"/>
</dbReference>
<evidence type="ECO:0000256" key="2">
    <source>
        <dbReference type="ARBA" id="ARBA00022840"/>
    </source>
</evidence>
<dbReference type="InterPro" id="IPR041664">
    <property type="entry name" value="AAA_16"/>
</dbReference>
<dbReference type="AlphaFoldDB" id="A0A9C9JZX5"/>
<dbReference type="InterPro" id="IPR011990">
    <property type="entry name" value="TPR-like_helical_dom_sf"/>
</dbReference>
<dbReference type="PROSITE" id="PS50125">
    <property type="entry name" value="GUANYLATE_CYCLASE_2"/>
    <property type="match status" value="1"/>
</dbReference>
<dbReference type="SMART" id="SM00044">
    <property type="entry name" value="CYCc"/>
    <property type="match status" value="1"/>
</dbReference>
<dbReference type="SUPFAM" id="SSF48452">
    <property type="entry name" value="TPR-like"/>
    <property type="match status" value="3"/>
</dbReference>
<dbReference type="Pfam" id="PF13424">
    <property type="entry name" value="TPR_12"/>
    <property type="match status" value="3"/>
</dbReference>
<name>A0A9C9JZX5_UNCW3</name>
<evidence type="ECO:0000256" key="3">
    <source>
        <dbReference type="PROSITE-ProRule" id="PRU00339"/>
    </source>
</evidence>
<dbReference type="SUPFAM" id="SSF52540">
    <property type="entry name" value="P-loop containing nucleoside triphosphate hydrolases"/>
    <property type="match status" value="1"/>
</dbReference>
<dbReference type="PANTHER" id="PTHR16305:SF28">
    <property type="entry name" value="GUANYLATE CYCLASE DOMAIN-CONTAINING PROTEIN"/>
    <property type="match status" value="1"/>
</dbReference>
<keyword evidence="3" id="KW-0802">TPR repeat</keyword>